<feature type="chain" id="PRO_5008125611" description="Serpin domain-containing protein" evidence="4">
    <location>
        <begin position="38"/>
        <end position="484"/>
    </location>
</feature>
<evidence type="ECO:0000313" key="6">
    <source>
        <dbReference type="EnsemblMetazoa" id="ACHR009957-PA"/>
    </source>
</evidence>
<evidence type="ECO:0000313" key="7">
    <source>
        <dbReference type="Proteomes" id="UP000075881"/>
    </source>
</evidence>
<evidence type="ECO:0000256" key="2">
    <source>
        <dbReference type="ARBA" id="ARBA00022900"/>
    </source>
</evidence>
<dbReference type="Gene3D" id="2.30.39.10">
    <property type="entry name" value="Alpha-1-antitrypsin, domain 1"/>
    <property type="match status" value="1"/>
</dbReference>
<dbReference type="CDD" id="cd19597">
    <property type="entry name" value="serpin28D-like_insects"/>
    <property type="match status" value="1"/>
</dbReference>
<dbReference type="InterPro" id="IPR036186">
    <property type="entry name" value="Serpin_sf"/>
</dbReference>
<dbReference type="SMART" id="SM00093">
    <property type="entry name" value="SERPIN"/>
    <property type="match status" value="1"/>
</dbReference>
<evidence type="ECO:0000256" key="1">
    <source>
        <dbReference type="ARBA" id="ARBA00022690"/>
    </source>
</evidence>
<dbReference type="InterPro" id="IPR042185">
    <property type="entry name" value="Serpin_sf_2"/>
</dbReference>
<feature type="domain" description="Serpin" evidence="5">
    <location>
        <begin position="64"/>
        <end position="483"/>
    </location>
</feature>
<feature type="signal peptide" evidence="4">
    <location>
        <begin position="1"/>
        <end position="37"/>
    </location>
</feature>
<evidence type="ECO:0000256" key="4">
    <source>
        <dbReference type="SAM" id="SignalP"/>
    </source>
</evidence>
<dbReference type="Gene3D" id="3.30.497.10">
    <property type="entry name" value="Antithrombin, subunit I, domain 2"/>
    <property type="match status" value="2"/>
</dbReference>
<dbReference type="GO" id="GO:0045861">
    <property type="term" value="P:negative regulation of proteolysis"/>
    <property type="evidence" value="ECO:0007669"/>
    <property type="project" value="UniProtKB-ARBA"/>
</dbReference>
<dbReference type="SUPFAM" id="SSF56574">
    <property type="entry name" value="Serpins"/>
    <property type="match status" value="1"/>
</dbReference>
<dbReference type="GO" id="GO:0005615">
    <property type="term" value="C:extracellular space"/>
    <property type="evidence" value="ECO:0007669"/>
    <property type="project" value="InterPro"/>
</dbReference>
<dbReference type="Pfam" id="PF00079">
    <property type="entry name" value="Serpin"/>
    <property type="match status" value="1"/>
</dbReference>
<dbReference type="InterPro" id="IPR023796">
    <property type="entry name" value="Serpin_dom"/>
</dbReference>
<keyword evidence="7" id="KW-1185">Reference proteome</keyword>
<keyword evidence="4" id="KW-0732">Signal</keyword>
<evidence type="ECO:0000256" key="3">
    <source>
        <dbReference type="RuleBase" id="RU000411"/>
    </source>
</evidence>
<dbReference type="PANTHER" id="PTHR11461">
    <property type="entry name" value="SERINE PROTEASE INHIBITOR, SERPIN"/>
    <property type="match status" value="1"/>
</dbReference>
<dbReference type="PANTHER" id="PTHR11461:SF342">
    <property type="entry name" value="SERINE PROTEASE INHIBITOR 28DC"/>
    <property type="match status" value="1"/>
</dbReference>
<dbReference type="InterPro" id="IPR000215">
    <property type="entry name" value="Serpin_fam"/>
</dbReference>
<dbReference type="GO" id="GO:0004867">
    <property type="term" value="F:serine-type endopeptidase inhibitor activity"/>
    <property type="evidence" value="ECO:0007669"/>
    <property type="project" value="UniProtKB-KW"/>
</dbReference>
<keyword evidence="2" id="KW-0722">Serine protease inhibitor</keyword>
<accession>A0A182KGR9</accession>
<name>A0A182KGR9_9DIPT</name>
<dbReference type="STRING" id="43041.A0A182KGR9"/>
<evidence type="ECO:0000259" key="5">
    <source>
        <dbReference type="SMART" id="SM00093"/>
    </source>
</evidence>
<keyword evidence="1" id="KW-0646">Protease inhibitor</keyword>
<dbReference type="Proteomes" id="UP000075881">
    <property type="component" value="Unassembled WGS sequence"/>
</dbReference>
<dbReference type="EnsemblMetazoa" id="ACHR009957-RA">
    <property type="protein sequence ID" value="ACHR009957-PA"/>
    <property type="gene ID" value="ACHR009957"/>
</dbReference>
<dbReference type="FunFam" id="2.30.39.10:FF:000035">
    <property type="entry name" value="Serine protease inhibitor (serpin) 16"/>
    <property type="match status" value="1"/>
</dbReference>
<sequence>MPYGAIASAKIPFRLLLLPPLLLLFGGAAVWCGSADAQNSNGLSKAVSEQLVGAINDLARTLGQQLGERAAAANASTKTELFSPISIGSMLFLLLRAANRDTRHELLSVLQLEQFRKPGYGNIPKNFGRLLKEFTHDIAGKGILEQLPGWHAAGNCYPTMDGVDYEDDDDDKYLDEPIQPNVVQLANGIFLQRGLINSTNFVRLAKDLYQAQIEQVDFKEHPDVARATINHWVNESTRGRIEQILSDDLDASTQMVIANALYFKGTWETFFNEPQFTRAQPFFPDGEDQPSVPVPTMFAGGCFPYYASTELDARIMAFPYRNRTTSMYIILPNASNRGKLRQLQAKLSSTELDRLIGQMKMQKAIVQMPRMHVSNTYDLKTVLQQLGLRKLFDRTKNNLKLATTGSGKTEPSGQRVKKLYVSEMVHKIDLQVNERGTEGGAVTITAMERSLPPVNFRVRGPFLLAIRHDPTKMLLFYGAVFDPS</sequence>
<protein>
    <recommendedName>
        <fullName evidence="5">Serpin domain-containing protein</fullName>
    </recommendedName>
</protein>
<dbReference type="InterPro" id="IPR042178">
    <property type="entry name" value="Serpin_sf_1"/>
</dbReference>
<comment type="similarity">
    <text evidence="3">Belongs to the serpin family.</text>
</comment>
<dbReference type="AlphaFoldDB" id="A0A182KGR9"/>
<reference evidence="7" key="1">
    <citation type="submission" date="2013-03" db="EMBL/GenBank/DDBJ databases">
        <title>The Genome Sequence of Anopheles christyi ACHKN1017.</title>
        <authorList>
            <consortium name="The Broad Institute Genomics Platform"/>
            <person name="Neafsey D.E."/>
            <person name="Besansky N."/>
            <person name="Walker B."/>
            <person name="Young S.K."/>
            <person name="Zeng Q."/>
            <person name="Gargeya S."/>
            <person name="Fitzgerald M."/>
            <person name="Haas B."/>
            <person name="Abouelleil A."/>
            <person name="Allen A.W."/>
            <person name="Alvarado L."/>
            <person name="Arachchi H.M."/>
            <person name="Berlin A.M."/>
            <person name="Chapman S.B."/>
            <person name="Gainer-Dewar J."/>
            <person name="Goldberg J."/>
            <person name="Griggs A."/>
            <person name="Gujja S."/>
            <person name="Hansen M."/>
            <person name="Howarth C."/>
            <person name="Imamovic A."/>
            <person name="Ireland A."/>
            <person name="Larimer J."/>
            <person name="McCowan C."/>
            <person name="Murphy C."/>
            <person name="Pearson M."/>
            <person name="Poon T.W."/>
            <person name="Priest M."/>
            <person name="Roberts A."/>
            <person name="Saif S."/>
            <person name="Shea T."/>
            <person name="Sisk P."/>
            <person name="Sykes S."/>
            <person name="Wortman J."/>
            <person name="Nusbaum C."/>
            <person name="Birren B."/>
        </authorList>
    </citation>
    <scope>NUCLEOTIDE SEQUENCE [LARGE SCALE GENOMIC DNA]</scope>
    <source>
        <strain evidence="7">ACHKN1017</strain>
    </source>
</reference>
<dbReference type="VEuPathDB" id="VectorBase:ACHR009957"/>
<organism evidence="6 7">
    <name type="scientific">Anopheles christyi</name>
    <dbReference type="NCBI Taxonomy" id="43041"/>
    <lineage>
        <taxon>Eukaryota</taxon>
        <taxon>Metazoa</taxon>
        <taxon>Ecdysozoa</taxon>
        <taxon>Arthropoda</taxon>
        <taxon>Hexapoda</taxon>
        <taxon>Insecta</taxon>
        <taxon>Pterygota</taxon>
        <taxon>Neoptera</taxon>
        <taxon>Endopterygota</taxon>
        <taxon>Diptera</taxon>
        <taxon>Nematocera</taxon>
        <taxon>Culicoidea</taxon>
        <taxon>Culicidae</taxon>
        <taxon>Anophelinae</taxon>
        <taxon>Anopheles</taxon>
    </lineage>
</organism>
<reference evidence="6" key="2">
    <citation type="submission" date="2020-05" db="UniProtKB">
        <authorList>
            <consortium name="EnsemblMetazoa"/>
        </authorList>
    </citation>
    <scope>IDENTIFICATION</scope>
    <source>
        <strain evidence="6">ACHKN1017</strain>
    </source>
</reference>
<proteinExistence type="inferred from homology"/>